<accession>A0ABQ5ULJ8</accession>
<feature type="domain" description="LysR substrate-binding" evidence="1">
    <location>
        <begin position="23"/>
        <end position="217"/>
    </location>
</feature>
<keyword evidence="3" id="KW-1185">Reference proteome</keyword>
<dbReference type="Pfam" id="PF03466">
    <property type="entry name" value="LysR_substrate"/>
    <property type="match status" value="1"/>
</dbReference>
<dbReference type="PANTHER" id="PTHR30427">
    <property type="entry name" value="TRANSCRIPTIONAL ACTIVATOR PROTEIN LYSR"/>
    <property type="match status" value="1"/>
</dbReference>
<sequence>MKQVDRVSQICENINEGIGLNMKIGVVPALSFQLLPFALAALRQVFPHIAISASVMRYDTMREALLRKDIDIALSFYGGDFPAMRTHKIGRGRFVVVSPRNRADVKETPDISLVTKEDFISIADSGPLGQLLDMAKENAGLTASPQLATETYHTAISLVKVGMGITIVDIFSARANAASDIEITETKNMPGYDVSVSFLPNSDKSSLLHTFKDMLARTALQVI</sequence>
<organism evidence="2 3">
    <name type="scientific">Maritalea porphyrae</name>
    <dbReference type="NCBI Taxonomy" id="880732"/>
    <lineage>
        <taxon>Bacteria</taxon>
        <taxon>Pseudomonadati</taxon>
        <taxon>Pseudomonadota</taxon>
        <taxon>Alphaproteobacteria</taxon>
        <taxon>Hyphomicrobiales</taxon>
        <taxon>Devosiaceae</taxon>
        <taxon>Maritalea</taxon>
    </lineage>
</organism>
<dbReference type="Proteomes" id="UP001161405">
    <property type="component" value="Unassembled WGS sequence"/>
</dbReference>
<evidence type="ECO:0000313" key="2">
    <source>
        <dbReference type="EMBL" id="GLQ16138.1"/>
    </source>
</evidence>
<protein>
    <recommendedName>
        <fullName evidence="1">LysR substrate-binding domain-containing protein</fullName>
    </recommendedName>
</protein>
<comment type="caution">
    <text evidence="2">The sequence shown here is derived from an EMBL/GenBank/DDBJ whole genome shotgun (WGS) entry which is preliminary data.</text>
</comment>
<dbReference type="Gene3D" id="3.40.190.290">
    <property type="match status" value="1"/>
</dbReference>
<dbReference type="SUPFAM" id="SSF53850">
    <property type="entry name" value="Periplasmic binding protein-like II"/>
    <property type="match status" value="1"/>
</dbReference>
<name>A0ABQ5ULJ8_9HYPH</name>
<dbReference type="EMBL" id="BSNI01000001">
    <property type="protein sequence ID" value="GLQ16138.1"/>
    <property type="molecule type" value="Genomic_DNA"/>
</dbReference>
<evidence type="ECO:0000259" key="1">
    <source>
        <dbReference type="Pfam" id="PF03466"/>
    </source>
</evidence>
<reference evidence="2" key="1">
    <citation type="journal article" date="2014" name="Int. J. Syst. Evol. Microbiol.">
        <title>Complete genome of a new Firmicutes species belonging to the dominant human colonic microbiota ('Ruminococcus bicirculans') reveals two chromosomes and a selective capacity to utilize plant glucans.</title>
        <authorList>
            <consortium name="NISC Comparative Sequencing Program"/>
            <person name="Wegmann U."/>
            <person name="Louis P."/>
            <person name="Goesmann A."/>
            <person name="Henrissat B."/>
            <person name="Duncan S.H."/>
            <person name="Flint H.J."/>
        </authorList>
    </citation>
    <scope>NUCLEOTIDE SEQUENCE</scope>
    <source>
        <strain evidence="2">NBRC 107169</strain>
    </source>
</reference>
<proteinExistence type="predicted"/>
<gene>
    <name evidence="2" type="ORF">GCM10007879_03870</name>
</gene>
<dbReference type="InterPro" id="IPR005119">
    <property type="entry name" value="LysR_subst-bd"/>
</dbReference>
<reference evidence="2" key="2">
    <citation type="submission" date="2023-01" db="EMBL/GenBank/DDBJ databases">
        <title>Draft genome sequence of Maritalea porphyrae strain NBRC 107169.</title>
        <authorList>
            <person name="Sun Q."/>
            <person name="Mori K."/>
        </authorList>
    </citation>
    <scope>NUCLEOTIDE SEQUENCE</scope>
    <source>
        <strain evidence="2">NBRC 107169</strain>
    </source>
</reference>
<evidence type="ECO:0000313" key="3">
    <source>
        <dbReference type="Proteomes" id="UP001161405"/>
    </source>
</evidence>
<dbReference type="PANTHER" id="PTHR30427:SF1">
    <property type="entry name" value="TRANSCRIPTIONAL ACTIVATOR PROTEIN LYSR"/>
    <property type="match status" value="1"/>
</dbReference>